<dbReference type="EMBL" id="GL883116">
    <property type="protein sequence ID" value="EGG04903.1"/>
    <property type="molecule type" value="Genomic_DNA"/>
</dbReference>
<dbReference type="KEGG" id="mlr:MELLADRAFT_108045"/>
<keyword evidence="3" id="KW-1185">Reference proteome</keyword>
<feature type="region of interest" description="Disordered" evidence="1">
    <location>
        <begin position="132"/>
        <end position="158"/>
    </location>
</feature>
<dbReference type="Proteomes" id="UP000001072">
    <property type="component" value="Unassembled WGS sequence"/>
</dbReference>
<dbReference type="VEuPathDB" id="FungiDB:MELLADRAFT_108045"/>
<evidence type="ECO:0000256" key="1">
    <source>
        <dbReference type="SAM" id="MobiDB-lite"/>
    </source>
</evidence>
<reference evidence="3" key="1">
    <citation type="journal article" date="2011" name="Proc. Natl. Acad. Sci. U.S.A.">
        <title>Obligate biotrophy features unraveled by the genomic analysis of rust fungi.</title>
        <authorList>
            <person name="Duplessis S."/>
            <person name="Cuomo C.A."/>
            <person name="Lin Y.-C."/>
            <person name="Aerts A."/>
            <person name="Tisserant E."/>
            <person name="Veneault-Fourrey C."/>
            <person name="Joly D.L."/>
            <person name="Hacquard S."/>
            <person name="Amselem J."/>
            <person name="Cantarel B.L."/>
            <person name="Chiu R."/>
            <person name="Coutinho P.M."/>
            <person name="Feau N."/>
            <person name="Field M."/>
            <person name="Frey P."/>
            <person name="Gelhaye E."/>
            <person name="Goldberg J."/>
            <person name="Grabherr M.G."/>
            <person name="Kodira C.D."/>
            <person name="Kohler A."/>
            <person name="Kuees U."/>
            <person name="Lindquist E.A."/>
            <person name="Lucas S.M."/>
            <person name="Mago R."/>
            <person name="Mauceli E."/>
            <person name="Morin E."/>
            <person name="Murat C."/>
            <person name="Pangilinan J.L."/>
            <person name="Park R."/>
            <person name="Pearson M."/>
            <person name="Quesneville H."/>
            <person name="Rouhier N."/>
            <person name="Sakthikumar S."/>
            <person name="Salamov A.A."/>
            <person name="Schmutz J."/>
            <person name="Selles B."/>
            <person name="Shapiro H."/>
            <person name="Tanguay P."/>
            <person name="Tuskan G.A."/>
            <person name="Henrissat B."/>
            <person name="Van de Peer Y."/>
            <person name="Rouze P."/>
            <person name="Ellis J.G."/>
            <person name="Dodds P.N."/>
            <person name="Schein J.E."/>
            <person name="Zhong S."/>
            <person name="Hamelin R.C."/>
            <person name="Grigoriev I.V."/>
            <person name="Szabo L.J."/>
            <person name="Martin F."/>
        </authorList>
    </citation>
    <scope>NUCLEOTIDE SEQUENCE [LARGE SCALE GENOMIC DNA]</scope>
    <source>
        <strain evidence="3">98AG31 / pathotype 3-4-7</strain>
    </source>
</reference>
<accession>F4RRS6</accession>
<proteinExistence type="predicted"/>
<dbReference type="InParanoid" id="F4RRS6"/>
<gene>
    <name evidence="2" type="ORF">MELLADRAFT_108045</name>
</gene>
<evidence type="ECO:0000313" key="2">
    <source>
        <dbReference type="EMBL" id="EGG04903.1"/>
    </source>
</evidence>
<dbReference type="HOGENOM" id="CLU_750235_0_0_1"/>
<evidence type="ECO:0000313" key="3">
    <source>
        <dbReference type="Proteomes" id="UP000001072"/>
    </source>
</evidence>
<sequence>MMVNHAVDHLDSSRPQPMIVSTPYHFQPQTMNSVPQYQPVIGVPYGFQPSPESLGYLPPNLKTNYKIPGPQPQYPDDPSRFVRHGYVHHPIQPNRQPADPRFQALLNQGQVNEFHLRKQWLNGIVQKRQKVTQNAKQKVIKSTRKGKKPSPLGVKKVNKNVSNKNKGKVLTNGRPNQAYYPLIRSPKDIHEGISAGMKSTITEVSNTVNNRAVANLLQLNARKVMLERGPKTLQDQVMLERVKGVICQILQKHLNLPHGLIPENLEPTLANVLQWKEGLMKAQVAHTNEYRQLDSLLDQAKKTPLLVEIPTSGATESVGSTISGDDLKTSEEVDSELTKLSLGPSSNYEVASKRFQRIPTFDLNKEPVA</sequence>
<organism evidence="3">
    <name type="scientific">Melampsora larici-populina (strain 98AG31 / pathotype 3-4-7)</name>
    <name type="common">Poplar leaf rust fungus</name>
    <dbReference type="NCBI Taxonomy" id="747676"/>
    <lineage>
        <taxon>Eukaryota</taxon>
        <taxon>Fungi</taxon>
        <taxon>Dikarya</taxon>
        <taxon>Basidiomycota</taxon>
        <taxon>Pucciniomycotina</taxon>
        <taxon>Pucciniomycetes</taxon>
        <taxon>Pucciniales</taxon>
        <taxon>Melampsoraceae</taxon>
        <taxon>Melampsora</taxon>
    </lineage>
</organism>
<dbReference type="RefSeq" id="XP_007411994.1">
    <property type="nucleotide sequence ID" value="XM_007411932.1"/>
</dbReference>
<feature type="compositionally biased region" description="Basic residues" evidence="1">
    <location>
        <begin position="138"/>
        <end position="148"/>
    </location>
</feature>
<dbReference type="GeneID" id="18923355"/>
<name>F4RRS6_MELLP</name>
<protein>
    <submittedName>
        <fullName evidence="2">Uncharacterized protein</fullName>
    </submittedName>
</protein>
<dbReference type="AlphaFoldDB" id="F4RRS6"/>